<dbReference type="EMBL" id="JAUCMM010000006">
    <property type="protein sequence ID" value="MDM7888846.1"/>
    <property type="molecule type" value="Genomic_DNA"/>
</dbReference>
<dbReference type="GO" id="GO:0016757">
    <property type="term" value="F:glycosyltransferase activity"/>
    <property type="evidence" value="ECO:0007669"/>
    <property type="project" value="UniProtKB-KW"/>
</dbReference>
<evidence type="ECO:0000259" key="8">
    <source>
        <dbReference type="Pfam" id="PF22772"/>
    </source>
</evidence>
<feature type="domain" description="WsaF C-terminal" evidence="8">
    <location>
        <begin position="802"/>
        <end position="921"/>
    </location>
</feature>
<gene>
    <name evidence="9" type="ORF">QUG98_10310</name>
</gene>
<feature type="domain" description="Glycosyltransferase 2-like" evidence="6">
    <location>
        <begin position="296"/>
        <end position="417"/>
    </location>
</feature>
<dbReference type="Proteomes" id="UP001235720">
    <property type="component" value="Unassembled WGS sequence"/>
</dbReference>
<feature type="domain" description="WsaF N-terminal" evidence="7">
    <location>
        <begin position="623"/>
        <end position="751"/>
    </location>
</feature>
<dbReference type="InterPro" id="IPR029044">
    <property type="entry name" value="Nucleotide-diphossugar_trans"/>
</dbReference>
<evidence type="ECO:0000256" key="2">
    <source>
        <dbReference type="ARBA" id="ARBA00006739"/>
    </source>
</evidence>
<evidence type="ECO:0000256" key="1">
    <source>
        <dbReference type="ARBA" id="ARBA00004776"/>
    </source>
</evidence>
<proteinExistence type="inferred from homology"/>
<evidence type="ECO:0000256" key="5">
    <source>
        <dbReference type="SAM" id="MobiDB-lite"/>
    </source>
</evidence>
<dbReference type="Pfam" id="PF22772">
    <property type="entry name" value="WsaF_C"/>
    <property type="match status" value="1"/>
</dbReference>
<dbReference type="InterPro" id="IPR001173">
    <property type="entry name" value="Glyco_trans_2-like"/>
</dbReference>
<evidence type="ECO:0000256" key="3">
    <source>
        <dbReference type="ARBA" id="ARBA00022676"/>
    </source>
</evidence>
<dbReference type="InterPro" id="IPR048510">
    <property type="entry name" value="WsaF_N"/>
</dbReference>
<dbReference type="Pfam" id="PF00535">
    <property type="entry name" value="Glycos_transf_2"/>
    <property type="match status" value="1"/>
</dbReference>
<sequence length="1020" mass="113334">MLHKFRVWAVASARKSLPMNSRSRGLAIASFHSYKGARVWLADTKQLFAKVPQRAAGFESYHDFLAQQRRIPHAPLDRVSQTRFAVVVESTDPQADQVTLESVRAQRGDGDVEAVVVPRGTTFAAISEQVDADFFLFLRGGSVLRSNAFTDIARLHRIDPALGLIVLDSDQIGRRGRRTSPRFRPMWSPEMLLGANYIGRAFAASRAVVSRVPEADLSDRGVWRFLLSARLEERTVGNVSRVLLSERVDDTAWRATPADAAMVREVLEAQGHTVTTRPQDGVVRVSFEPAAWPKVSIVIPTRHNRSNLDRLLPSLARTDYPEFDVTIVDNGGEDEERAAWYASGEHGIVPKVIWWTETPFNYSRVNNVGVRSTDGDVVVMLNDDTEIVDPTWLRDMVGMLERDGVATVGMQHRQGDGLIQHGGVMVGPNGFADNLFTGMQPGAETLLGSTRWYRDSLAVTGACVAISREHFEEVNGLDERFILTGSDVVLGLDQVIAGRRNVVIPFDMVRHYESITRGTSVPMEDFYASYWRYHPWLQNGDPYSSPNVSRLSAVPRFASTRDPKPVQLAFAVLGRAYTKVAQSSSISDEAKSLLGVASITHETVERVHQVHAETTGPRPVRTINWFIPDVDMPFFGGLNTAFRLADKLTREHGVHHRFIAYAQPNEAYIKSAIAAAFPSLTESEVMFYDGSDEQIAAVPKADAAIATLWLTAMHVARSDSAPRKFYLMQDYEPAFYPASSMFAMAEESYRLGLYGICNTESMHRIYSGEYGGKSIPFTPAVDRSIYHPDGRREKGEDEPVTIFAYARDHFRNCWELVFQALTEIKRRHGDGVRIVAAGARYLPQSADFIDMGLLDYRATGRMYRETDIGLTMQISRHPSYLPLELMASGVPMVAPDSEWFTWLFRDDENSQLTMRSLDDIVENLDSLIRDAQLRRKLSTGALATIDANHSSWDHALEHIYPFLVDPEGVLAGQQPVVAPAGTLAAAEAAAAATTVEPKTADERETADEPETADEAAGTAH</sequence>
<dbReference type="Pfam" id="PF21374">
    <property type="entry name" value="WsaF_N"/>
    <property type="match status" value="1"/>
</dbReference>
<feature type="compositionally biased region" description="Acidic residues" evidence="5">
    <location>
        <begin position="1004"/>
        <end position="1013"/>
    </location>
</feature>
<evidence type="ECO:0000313" key="9">
    <source>
        <dbReference type="EMBL" id="MDM7888846.1"/>
    </source>
</evidence>
<dbReference type="Gene3D" id="3.90.550.10">
    <property type="entry name" value="Spore Coat Polysaccharide Biosynthesis Protein SpsA, Chain A"/>
    <property type="match status" value="1"/>
</dbReference>
<keyword evidence="3 9" id="KW-0328">Glycosyltransferase</keyword>
<dbReference type="InterPro" id="IPR055050">
    <property type="entry name" value="WsaF_C"/>
</dbReference>
<dbReference type="EC" id="2.4.-.-" evidence="9"/>
<dbReference type="RefSeq" id="WP_289470440.1">
    <property type="nucleotide sequence ID" value="NZ_JAUCMM010000006.1"/>
</dbReference>
<organism evidence="9 10">
    <name type="scientific">Curtobacterium subtropicum</name>
    <dbReference type="NCBI Taxonomy" id="3055138"/>
    <lineage>
        <taxon>Bacteria</taxon>
        <taxon>Bacillati</taxon>
        <taxon>Actinomycetota</taxon>
        <taxon>Actinomycetes</taxon>
        <taxon>Micrococcales</taxon>
        <taxon>Microbacteriaceae</taxon>
        <taxon>Curtobacterium</taxon>
    </lineage>
</organism>
<dbReference type="PANTHER" id="PTHR43179:SF12">
    <property type="entry name" value="GALACTOFURANOSYLTRANSFERASE GLFT2"/>
    <property type="match status" value="1"/>
</dbReference>
<protein>
    <submittedName>
        <fullName evidence="9">Glycosyltransferase</fullName>
        <ecNumber evidence="9">2.4.-.-</ecNumber>
    </submittedName>
</protein>
<comment type="pathway">
    <text evidence="1">Cell wall biogenesis; cell wall polysaccharide biosynthesis.</text>
</comment>
<dbReference type="SUPFAM" id="SSF53448">
    <property type="entry name" value="Nucleotide-diphospho-sugar transferases"/>
    <property type="match status" value="1"/>
</dbReference>
<evidence type="ECO:0000313" key="10">
    <source>
        <dbReference type="Proteomes" id="UP001235720"/>
    </source>
</evidence>
<keyword evidence="10" id="KW-1185">Reference proteome</keyword>
<evidence type="ECO:0000259" key="6">
    <source>
        <dbReference type="Pfam" id="PF00535"/>
    </source>
</evidence>
<dbReference type="PANTHER" id="PTHR43179">
    <property type="entry name" value="RHAMNOSYLTRANSFERASE WBBL"/>
    <property type="match status" value="1"/>
</dbReference>
<comment type="similarity">
    <text evidence="2">Belongs to the glycosyltransferase 2 family.</text>
</comment>
<keyword evidence="4 9" id="KW-0808">Transferase</keyword>
<name>A0ABT7TGX5_9MICO</name>
<dbReference type="SUPFAM" id="SSF53756">
    <property type="entry name" value="UDP-Glycosyltransferase/glycogen phosphorylase"/>
    <property type="match status" value="1"/>
</dbReference>
<reference evidence="9 10" key="1">
    <citation type="submission" date="2023-06" db="EMBL/GenBank/DDBJ databases">
        <authorList>
            <person name="Feng G."/>
            <person name="Li J."/>
            <person name="Zhu H."/>
        </authorList>
    </citation>
    <scope>NUCLEOTIDE SEQUENCE [LARGE SCALE GENOMIC DNA]</scope>
    <source>
        <strain evidence="9 10">RHCJP20</strain>
    </source>
</reference>
<accession>A0ABT7TGX5</accession>
<dbReference type="Gene3D" id="3.40.50.2000">
    <property type="entry name" value="Glycogen Phosphorylase B"/>
    <property type="match status" value="1"/>
</dbReference>
<dbReference type="Gene3D" id="3.40.50.11090">
    <property type="match status" value="1"/>
</dbReference>
<evidence type="ECO:0000256" key="4">
    <source>
        <dbReference type="ARBA" id="ARBA00022679"/>
    </source>
</evidence>
<feature type="region of interest" description="Disordered" evidence="5">
    <location>
        <begin position="989"/>
        <end position="1020"/>
    </location>
</feature>
<comment type="caution">
    <text evidence="9">The sequence shown here is derived from an EMBL/GenBank/DDBJ whole genome shotgun (WGS) entry which is preliminary data.</text>
</comment>
<evidence type="ECO:0000259" key="7">
    <source>
        <dbReference type="Pfam" id="PF21374"/>
    </source>
</evidence>